<keyword evidence="3" id="KW-1185">Reference proteome</keyword>
<keyword evidence="1" id="KW-0732">Signal</keyword>
<gene>
    <name evidence="2" type="ORF">J120_01795</name>
</gene>
<evidence type="ECO:0000256" key="1">
    <source>
        <dbReference type="SAM" id="SignalP"/>
    </source>
</evidence>
<evidence type="ECO:0000313" key="2">
    <source>
        <dbReference type="EMBL" id="KIX85654.1"/>
    </source>
</evidence>
<organism evidence="2 3">
    <name type="scientific">candidate division TM6 bacterium JCVI TM6SC1</name>
    <dbReference type="NCBI Taxonomy" id="1306947"/>
    <lineage>
        <taxon>Bacteria</taxon>
        <taxon>Candidatus Babelota</taxon>
        <taxon>Vermiphilus</taxon>
    </lineage>
</organism>
<dbReference type="STRING" id="1306947.J120_01795"/>
<feature type="chain" id="PRO_5002243079" evidence="1">
    <location>
        <begin position="21"/>
        <end position="642"/>
    </location>
</feature>
<dbReference type="Proteomes" id="UP000032214">
    <property type="component" value="Unassembled WGS sequence"/>
</dbReference>
<reference evidence="2 3" key="1">
    <citation type="journal article" date="2013" name="Proc. Natl. Acad. Sci. U.S.A.">
        <title>Candidate phylum TM6 genome recovered from a hospital sink biofilm provides genomic insights into this uncultivated phylum.</title>
        <authorList>
            <person name="McLean J.S."/>
            <person name="Lombardo M.J."/>
            <person name="Badger J.H."/>
            <person name="Edlund A."/>
            <person name="Novotny M."/>
            <person name="Yee-Greenbaum J."/>
            <person name="Vyahhi N."/>
            <person name="Hall A.P."/>
            <person name="Yang Y."/>
            <person name="Dupont C.L."/>
            <person name="Ziegler M.G."/>
            <person name="Chitsaz H."/>
            <person name="Allen A.E."/>
            <person name="Yooseph S."/>
            <person name="Tesler G."/>
            <person name="Pevzner P.A."/>
            <person name="Friedman R.M."/>
            <person name="Nealson K.H."/>
            <person name="Venter J.C."/>
            <person name="Lasken R.S."/>
        </authorList>
    </citation>
    <scope>NUCLEOTIDE SEQUENCE [LARGE SCALE GENOMIC DNA]</scope>
    <source>
        <strain evidence="2 3">TM6SC1</strain>
    </source>
</reference>
<comment type="caution">
    <text evidence="2">The sequence shown here is derived from an EMBL/GenBank/DDBJ whole genome shotgun (WGS) entry which is preliminary data.</text>
</comment>
<dbReference type="eggNOG" id="ENOG5033QAD">
    <property type="taxonomic scope" value="Bacteria"/>
</dbReference>
<name>A0A0D2GQM1_9BACT</name>
<sequence length="642" mass="69444">MNHISRMLCAAILMSSIALHGTVTYFSPRSQSVDSANELVGWANDYHINLCGADDWYGAMSVKAEYTRSFKPGRISRCLFGPSLSESSCDTDSINIQGSLVANRSANAWLADYFGLPTDFQSTFSVRPRVDNFLVDFNFYFGLDRWLEGSYFRVHAPVVHTRWNLHYCEAIGTPGINPYEPGYFSASPTGDSRTGLLNSFADYISGNRVPALTDGATVFQPLVASRINVDHALRKTRLSDIIWALGYNMFLSDDYHLGLNVRGAIPTGNRPKGLYLFEPTVGNGKHWELGGGLTSHYTFYRNCDETFSAGLYFDANLTHQFKARQCRVFDLVNGANSRYMLAEYMGSPVLSGLQGGGVTPSAQFRSIFAPVANLTRMPIKVSSSVQADMTLLLDLSWCGWSFDVGYNFWARSCEKLHFDASCSPLATQLWALKGDASVYGFRADTGAAVQLSATNSQATIYSGTNRTAATIAAATFVTNPAIDNPALATANVPPALPVALNANTLLGAPQVNTSVNPVLLTVDDIDFCSARTRGISHKAFAHFNYTFLDSCNCIAPYVGIGGSVEIAQRGNCGGSKSTCGSDDSCGFALPGCAPLAAVVEAPRTSSCNTTCNPCKDNCRNSGCNTCALSQWAVWLKGGFSFH</sequence>
<feature type="signal peptide" evidence="1">
    <location>
        <begin position="1"/>
        <end position="20"/>
    </location>
</feature>
<accession>A0A0D2GQM1</accession>
<protein>
    <submittedName>
        <fullName evidence="2">Uncharacterized protein</fullName>
    </submittedName>
</protein>
<dbReference type="AlphaFoldDB" id="A0A0D2GQM1"/>
<dbReference type="EMBL" id="ARQD01000001">
    <property type="protein sequence ID" value="KIX85654.1"/>
    <property type="molecule type" value="Genomic_DNA"/>
</dbReference>
<proteinExistence type="predicted"/>
<evidence type="ECO:0000313" key="3">
    <source>
        <dbReference type="Proteomes" id="UP000032214"/>
    </source>
</evidence>